<feature type="compositionally biased region" description="Pro residues" evidence="1">
    <location>
        <begin position="699"/>
        <end position="708"/>
    </location>
</feature>
<feature type="compositionally biased region" description="Polar residues" evidence="1">
    <location>
        <begin position="649"/>
        <end position="672"/>
    </location>
</feature>
<feature type="compositionally biased region" description="Acidic residues" evidence="1">
    <location>
        <begin position="394"/>
        <end position="420"/>
    </location>
</feature>
<feature type="region of interest" description="Disordered" evidence="1">
    <location>
        <begin position="600"/>
        <end position="771"/>
    </location>
</feature>
<feature type="compositionally biased region" description="Polar residues" evidence="1">
    <location>
        <begin position="726"/>
        <end position="740"/>
    </location>
</feature>
<feature type="compositionally biased region" description="Basic and acidic residues" evidence="1">
    <location>
        <begin position="600"/>
        <end position="613"/>
    </location>
</feature>
<feature type="compositionally biased region" description="Acidic residues" evidence="1">
    <location>
        <begin position="741"/>
        <end position="751"/>
    </location>
</feature>
<dbReference type="EMBL" id="CP017814">
    <property type="protein sequence ID" value="APA05884.1"/>
    <property type="molecule type" value="Genomic_DNA"/>
</dbReference>
<feature type="region of interest" description="Disordered" evidence="1">
    <location>
        <begin position="805"/>
        <end position="832"/>
    </location>
</feature>
<accession>A0A1D9PT48</accession>
<reference evidence="3" key="1">
    <citation type="journal article" date="2017" name="Genome Biol. Evol.">
        <title>The complete genome sequence of the phytopathogenic fungus Sclerotinia sclerotiorum reveals insights into the genome architecture of broad host range pathogens.</title>
        <authorList>
            <person name="Derbyshire M."/>
            <person name="Denton-Giles M."/>
            <person name="Hegedus D."/>
            <person name="Seifbarghy S."/>
            <person name="Rollins J."/>
            <person name="van Kan J."/>
            <person name="Seidl M.F."/>
            <person name="Faino L."/>
            <person name="Mbengue M."/>
            <person name="Navaud O."/>
            <person name="Raffaele S."/>
            <person name="Hammond-Kosack K."/>
            <person name="Heard S."/>
            <person name="Oliver R."/>
        </authorList>
    </citation>
    <scope>NUCLEOTIDE SEQUENCE [LARGE SCALE GENOMIC DNA]</scope>
    <source>
        <strain evidence="3">ATCC 18683 / 1980 / Ss-1</strain>
    </source>
</reference>
<organism evidence="2 3">
    <name type="scientific">Sclerotinia sclerotiorum (strain ATCC 18683 / 1980 / Ss-1)</name>
    <name type="common">White mold</name>
    <name type="synonym">Whetzelinia sclerotiorum</name>
    <dbReference type="NCBI Taxonomy" id="665079"/>
    <lineage>
        <taxon>Eukaryota</taxon>
        <taxon>Fungi</taxon>
        <taxon>Dikarya</taxon>
        <taxon>Ascomycota</taxon>
        <taxon>Pezizomycotina</taxon>
        <taxon>Leotiomycetes</taxon>
        <taxon>Helotiales</taxon>
        <taxon>Sclerotiniaceae</taxon>
        <taxon>Sclerotinia</taxon>
    </lineage>
</organism>
<feature type="compositionally biased region" description="Polar residues" evidence="1">
    <location>
        <begin position="896"/>
        <end position="915"/>
    </location>
</feature>
<sequence>MDDPWGSPWADELNNDDGLGIRSIDEAAVGNRVAKASEALRKNINTTWGTSDGGFGDWEDDRGRRKGGLGLDGAEEQWITPKRGMGLEVVKDDSGALSPGWDNFSTSPAPEVPKLSHSLIAKSAAIAREPSPDPWANAASPDASAIVEDKFSSEATTSNPETIEEAIVEAVEEAIVEAVEEAIVEAVEEAIVEAVEEAVEEPTKEDPVGSLEAFEATVPQSESGGETKVEPAEPALEETVPEVAAGLDEASEKEVGLDIEGTSESDLCAEDAEDTDKEEQHKSDDTVLPSTQEPEHESSRPSSSPSDTDNHDELLPDSARTSLDEEPKRSRTTRAVSPSAQELVEDLDGLAESEDKVTVEDVKLQDEASTEPDDEDVVVTNPENSEDYKLQEDSNAEEPDDDEFGDFGDFEEGLSDDGEEPAGNHDSTKATISSELATPHNETSEIRSQKRPSGPVDFSINLSSVKTLFGETEEKNDEAVEKIFIPDTIIADTFASADERKMWYRISRYGTMRKYNTGDNENYVRISWAQSQVKQDTQKIVARWMEEDRNSGHVTLGGTGKGGSLFGWNDPNAPPVPLATVLGSKRKSVKLGAKNEAKELVEVPKRLARDRSRSKSRSSSKPREHSSTKSVESGIDVKAPPQSPAVQFGWNSSPKTQTASTSNSFPSTTDTFTKPLPLRMNSASGDSLQSGFALRSPAPMSPIEPPPSFLQAVKKPRPISMPPPFKSSSGNVSLTAVSNSSDDDDDDDEWGEMVSSPVVTETPKFPTRGLRHKKSLSLGSSFPNSITLPNPQVTKLQSEFGRKSTASLGDTLGNPKSPIVSQPPLVSGTSISSPVSSNSFVDLWSTPASTPVPIRSPAIPPPSPALSASAISNPSPQPISSLSSNTNSTDTWSLPPNISSASGSPTTSTWSQPPLSSIPPATKSIQDAWASVDFSFFDTPTSAPATTSTFLSKPTTNQRPRSYVAPPMPKTVAFSTPSLTSRRSLPPPVHTGYSSKTKFEMEQDAIVKKIVGGLPDLGYMLRR</sequence>
<evidence type="ECO:0000313" key="2">
    <source>
        <dbReference type="EMBL" id="APA05884.1"/>
    </source>
</evidence>
<name>A0A1D9PT48_SCLS1</name>
<dbReference type="AlphaFoldDB" id="A0A1D9PT48"/>
<dbReference type="VEuPathDB" id="FungiDB:sscle_01g006540"/>
<feature type="compositionally biased region" description="Low complexity" evidence="1">
    <location>
        <begin position="865"/>
        <end position="894"/>
    </location>
</feature>
<dbReference type="KEGG" id="ssl:SS1G_01728"/>
<dbReference type="RefSeq" id="XP_001597534.1">
    <property type="nucleotide sequence ID" value="XM_001597484.1"/>
</dbReference>
<feature type="compositionally biased region" description="Acidic residues" evidence="1">
    <location>
        <begin position="343"/>
        <end position="352"/>
    </location>
</feature>
<dbReference type="OrthoDB" id="3941134at2759"/>
<feature type="compositionally biased region" description="Low complexity" evidence="1">
    <location>
        <begin position="975"/>
        <end position="984"/>
    </location>
</feature>
<feature type="region of interest" description="Disordered" evidence="1">
    <location>
        <begin position="197"/>
        <end position="457"/>
    </location>
</feature>
<feature type="compositionally biased region" description="Polar residues" evidence="1">
    <location>
        <begin position="681"/>
        <end position="690"/>
    </location>
</feature>
<feature type="region of interest" description="Disordered" evidence="1">
    <location>
        <begin position="947"/>
        <end position="994"/>
    </location>
</feature>
<feature type="compositionally biased region" description="Acidic residues" evidence="1">
    <location>
        <begin position="261"/>
        <end position="277"/>
    </location>
</feature>
<gene>
    <name evidence="2" type="ORF">sscle_01g006540</name>
</gene>
<dbReference type="OMA" id="GARASFY"/>
<proteinExistence type="predicted"/>
<feature type="region of interest" description="Disordered" evidence="1">
    <location>
        <begin position="854"/>
        <end position="915"/>
    </location>
</feature>
<evidence type="ECO:0000256" key="1">
    <source>
        <dbReference type="SAM" id="MobiDB-lite"/>
    </source>
</evidence>
<feature type="region of interest" description="Disordered" evidence="1">
    <location>
        <begin position="47"/>
        <end position="72"/>
    </location>
</feature>
<evidence type="ECO:0000313" key="3">
    <source>
        <dbReference type="Proteomes" id="UP000177798"/>
    </source>
</evidence>
<feature type="compositionally biased region" description="Polar residues" evidence="1">
    <location>
        <begin position="950"/>
        <end position="960"/>
    </location>
</feature>
<dbReference type="Proteomes" id="UP000177798">
    <property type="component" value="Chromosome 1"/>
</dbReference>
<protein>
    <submittedName>
        <fullName evidence="2">Uncharacterized protein</fullName>
    </submittedName>
</protein>
<feature type="compositionally biased region" description="Acidic residues" evidence="1">
    <location>
        <begin position="368"/>
        <end position="377"/>
    </location>
</feature>
<feature type="compositionally biased region" description="Basic and acidic residues" evidence="1">
    <location>
        <begin position="353"/>
        <end position="366"/>
    </location>
</feature>